<proteinExistence type="predicted"/>
<organism evidence="1">
    <name type="scientific">Arundo donax</name>
    <name type="common">Giant reed</name>
    <name type="synonym">Donax arundinaceus</name>
    <dbReference type="NCBI Taxonomy" id="35708"/>
    <lineage>
        <taxon>Eukaryota</taxon>
        <taxon>Viridiplantae</taxon>
        <taxon>Streptophyta</taxon>
        <taxon>Embryophyta</taxon>
        <taxon>Tracheophyta</taxon>
        <taxon>Spermatophyta</taxon>
        <taxon>Magnoliopsida</taxon>
        <taxon>Liliopsida</taxon>
        <taxon>Poales</taxon>
        <taxon>Poaceae</taxon>
        <taxon>PACMAD clade</taxon>
        <taxon>Arundinoideae</taxon>
        <taxon>Arundineae</taxon>
        <taxon>Arundo</taxon>
    </lineage>
</organism>
<dbReference type="EMBL" id="GBRH01248257">
    <property type="protein sequence ID" value="JAD49638.1"/>
    <property type="molecule type" value="Transcribed_RNA"/>
</dbReference>
<evidence type="ECO:0000313" key="1">
    <source>
        <dbReference type="EMBL" id="JAD49638.1"/>
    </source>
</evidence>
<reference evidence="1" key="1">
    <citation type="submission" date="2014-09" db="EMBL/GenBank/DDBJ databases">
        <authorList>
            <person name="Magalhaes I.L.F."/>
            <person name="Oliveira U."/>
            <person name="Santos F.R."/>
            <person name="Vidigal T.H.D.A."/>
            <person name="Brescovit A.D."/>
            <person name="Santos A.J."/>
        </authorList>
    </citation>
    <scope>NUCLEOTIDE SEQUENCE</scope>
    <source>
        <tissue evidence="1">Shoot tissue taken approximately 20 cm above the soil surface</tissue>
    </source>
</reference>
<protein>
    <submittedName>
        <fullName evidence="1">Uncharacterized protein</fullName>
    </submittedName>
</protein>
<accession>A0A0A9AIH9</accession>
<reference evidence="1" key="2">
    <citation type="journal article" date="2015" name="Data Brief">
        <title>Shoot transcriptome of the giant reed, Arundo donax.</title>
        <authorList>
            <person name="Barrero R.A."/>
            <person name="Guerrero F.D."/>
            <person name="Moolhuijzen P."/>
            <person name="Goolsby J.A."/>
            <person name="Tidwell J."/>
            <person name="Bellgard S.E."/>
            <person name="Bellgard M.I."/>
        </authorList>
    </citation>
    <scope>NUCLEOTIDE SEQUENCE</scope>
    <source>
        <tissue evidence="1">Shoot tissue taken approximately 20 cm above the soil surface</tissue>
    </source>
</reference>
<sequence>MYQQTSLISK</sequence>
<name>A0A0A9AIH9_ARUDO</name>